<evidence type="ECO:0000313" key="3">
    <source>
        <dbReference type="Proteomes" id="UP001201980"/>
    </source>
</evidence>
<evidence type="ECO:0000313" key="2">
    <source>
        <dbReference type="EMBL" id="KAJ2892201.1"/>
    </source>
</evidence>
<dbReference type="InterPro" id="IPR001509">
    <property type="entry name" value="Epimerase_deHydtase"/>
</dbReference>
<sequence>MAEKPSVLIVGGLGYIGRFLALHIHKNDLASDVRIVDKVLPQLAHLAPEFEEACSSSKFMQADASKPQSVERIFDRPDGKQFDYVFNCGGETRYSQEDEVYKLRSLALSLAVGTEAAKRGVKCFVELSTGMVYKPDSSPSKEGDKLKPWSKIAVFKLEAEEKLAKIEGLNLAVVRLAHVYGPYASQWVATALCMARVYQFIEGEMKWLWTKDLRTNTVHIDDVTRAIWSVAEWYAGGKAKWDATSMGDYPIFNIVDKGTTTQGVVADVIGEVFKIKTGFQGQIISTFARLHMDSVVDDVNDDMLGPWAELLQEANIVKPGPLTPFMEKELLKDTDLSMDGSRLEQVVGFEHAKPKLTKELIEEVIESYKKMNWWP</sequence>
<dbReference type="SUPFAM" id="SSF51735">
    <property type="entry name" value="NAD(P)-binding Rossmann-fold domains"/>
    <property type="match status" value="1"/>
</dbReference>
<comment type="caution">
    <text evidence="2">The sequence shown here is derived from an EMBL/GenBank/DDBJ whole genome shotgun (WGS) entry which is preliminary data.</text>
</comment>
<dbReference type="Gene3D" id="3.40.50.720">
    <property type="entry name" value="NAD(P)-binding Rossmann-like Domain"/>
    <property type="match status" value="1"/>
</dbReference>
<accession>A0AAD5WLX3</accession>
<organism evidence="2 3">
    <name type="scientific">Zalerion maritima</name>
    <dbReference type="NCBI Taxonomy" id="339359"/>
    <lineage>
        <taxon>Eukaryota</taxon>
        <taxon>Fungi</taxon>
        <taxon>Dikarya</taxon>
        <taxon>Ascomycota</taxon>
        <taxon>Pezizomycotina</taxon>
        <taxon>Sordariomycetes</taxon>
        <taxon>Lulworthiomycetidae</taxon>
        <taxon>Lulworthiales</taxon>
        <taxon>Lulworthiaceae</taxon>
        <taxon>Zalerion</taxon>
    </lineage>
</organism>
<dbReference type="InterPro" id="IPR036291">
    <property type="entry name" value="NAD(P)-bd_dom_sf"/>
</dbReference>
<gene>
    <name evidence="2" type="ORF">MKZ38_010137</name>
</gene>
<dbReference type="Pfam" id="PF01370">
    <property type="entry name" value="Epimerase"/>
    <property type="match status" value="1"/>
</dbReference>
<dbReference type="Proteomes" id="UP001201980">
    <property type="component" value="Unassembled WGS sequence"/>
</dbReference>
<dbReference type="EMBL" id="JAKWBI020000865">
    <property type="protein sequence ID" value="KAJ2892201.1"/>
    <property type="molecule type" value="Genomic_DNA"/>
</dbReference>
<dbReference type="PANTHER" id="PTHR43245">
    <property type="entry name" value="BIFUNCTIONAL POLYMYXIN RESISTANCE PROTEIN ARNA"/>
    <property type="match status" value="1"/>
</dbReference>
<name>A0AAD5WLX3_9PEZI</name>
<proteinExistence type="predicted"/>
<dbReference type="AlphaFoldDB" id="A0AAD5WLX3"/>
<feature type="domain" description="NAD-dependent epimerase/dehydratase" evidence="1">
    <location>
        <begin position="7"/>
        <end position="238"/>
    </location>
</feature>
<evidence type="ECO:0000259" key="1">
    <source>
        <dbReference type="Pfam" id="PF01370"/>
    </source>
</evidence>
<dbReference type="PANTHER" id="PTHR43245:SF11">
    <property type="entry name" value="LD23561P"/>
    <property type="match status" value="1"/>
</dbReference>
<dbReference type="InterPro" id="IPR050177">
    <property type="entry name" value="Lipid_A_modif_metabolic_enz"/>
</dbReference>
<reference evidence="2" key="1">
    <citation type="submission" date="2022-07" db="EMBL/GenBank/DDBJ databases">
        <title>Draft genome sequence of Zalerion maritima ATCC 34329, a (micro)plastics degrading marine fungus.</title>
        <authorList>
            <person name="Paco A."/>
            <person name="Goncalves M.F.M."/>
            <person name="Rocha-Santos T.A.P."/>
            <person name="Alves A."/>
        </authorList>
    </citation>
    <scope>NUCLEOTIDE SEQUENCE</scope>
    <source>
        <strain evidence="2">ATCC 34329</strain>
    </source>
</reference>
<protein>
    <submittedName>
        <fullName evidence="2">Nad dependent epimerase dehydratase family protein</fullName>
    </submittedName>
</protein>
<keyword evidence="3" id="KW-1185">Reference proteome</keyword>